<dbReference type="InterPro" id="IPR015403">
    <property type="entry name" value="Mon2/Sec7/BIG1-like_HDS"/>
</dbReference>
<dbReference type="Pfam" id="PF01369">
    <property type="entry name" value="Sec7"/>
    <property type="match status" value="1"/>
</dbReference>
<proteinExistence type="predicted"/>
<dbReference type="SMART" id="SM00222">
    <property type="entry name" value="Sec7"/>
    <property type="match status" value="1"/>
</dbReference>
<reference evidence="5" key="1">
    <citation type="submission" date="2019-11" db="UniProtKB">
        <authorList>
            <consortium name="WormBaseParasite"/>
        </authorList>
    </citation>
    <scope>IDENTIFICATION</scope>
</reference>
<dbReference type="InterPro" id="IPR023394">
    <property type="entry name" value="Sec7_C_sf"/>
</dbReference>
<name>A0A5K3FKF1_MESCO</name>
<dbReference type="GO" id="GO:0032012">
    <property type="term" value="P:regulation of ARF protein signal transduction"/>
    <property type="evidence" value="ECO:0007669"/>
    <property type="project" value="InterPro"/>
</dbReference>
<accession>A0A5K3FKF1</accession>
<dbReference type="SUPFAM" id="SSF48425">
    <property type="entry name" value="Sec7 domain"/>
    <property type="match status" value="1"/>
</dbReference>
<dbReference type="Pfam" id="PF09324">
    <property type="entry name" value="Sec7-like_HDS"/>
    <property type="match status" value="1"/>
</dbReference>
<evidence type="ECO:0000256" key="1">
    <source>
        <dbReference type="ARBA" id="ARBA00004496"/>
    </source>
</evidence>
<protein>
    <submittedName>
        <fullName evidence="5">SEC7 domain-containing protein</fullName>
    </submittedName>
</protein>
<dbReference type="GO" id="GO:0005085">
    <property type="term" value="F:guanyl-nucleotide exchange factor activity"/>
    <property type="evidence" value="ECO:0007669"/>
    <property type="project" value="InterPro"/>
</dbReference>
<sequence>MSIHSALQQIKKDSVSEKWQFLLLSTNEAISALENKNDLRQLPKYKLRELVLAPIQVSLESSNTQLNSDALYALEVFIDSDDLYDSCECPIEETDLTFQFLDTISPCTIFSESIQASFPKLLLRLCLSRHSRLNVNSMLRIIQICTDINNRNQINRKKEKAYVARTTLVQAIEAFVLKNNACDNQEQAHKIGSRSVYPLLCANLEHTFDVSEPQLQILGVFKCLVETMLPENISTQNRTTVPIYLEAIATIISLLPVTMIRQRVFLNILWQRLCPVLMWFLSNPKEERSITSTLDLQQHLENGAARTTHGSASSVAPPTLWPEGLRFIYDIVIHLAYLVGPVRELRPMLESLFHKMLLYPPPSHRLDALNAVCRILESTEGILCIVGPLISIPALSSNSTNCCELPISPKGSHRPDFQLFKIILESIHVCSATGDQALVCASTKCVDAILSSLTLLLKGGGLTEELVQMTESQLERVEVPEALDDKESSNGESRADFLPNTNLPRTLEVDRWAAHDYLLSVMKIIPSLLDAQSTVEIDRILLEFSSSYCKELRSSVSGGILSPVESSEFADTSHVYDVSGTLLNADAVYVATFSALSLNYRLIKAGFYSTSNRATVEVMSEADFLDSILGTGLLLYVSETWLSQVYRGIRHQDLLSAAGLASELTHGPVTTRDNKPLRGSHLIDMLVEFSGVGWTFNKETNQSENTIGLETNDSRVRFSRVGQLIASSVLHVGWDYIVEALTNTVALAGMKVNEGAPSFIGGHPFSRSVSTACESSEVISESASRPLLQSLFGPLFFDDAAHNQQFRELGEALLTSLTSLQQMARLACSLGQTGLRARCSKVFALLTETASAALRAGPQLLPANRLHPAQALSIDVVLTSALELGCQSADCWVHLLNACQLVRDLEHAYFASVCNTERSPKHSLNGLDDEYDLSTIIQRFSSDKSNLGNCLTVEQTGIVLNSLSAQVDRIFDTAAEVLSLPALLDFVCCLLQASGAELASREQAQSMTTGQKSLNQFKCVVNSLKGEILKATKLRSTNANASAFNSAQIVLCNSHSPTLFLDRLSQLLLRAIRSPTRPLLHLLRVWALVSQHLVDACCFSSSCISSSFSLYTERLLVSKKALSCLHDCTVTTVTSRPELPYFNANEMFCKPFEILMRLELCDGDLQDRIISCISEVVEECGSALHSGWRSIFGTLRSINVPFLAEVDEQCSTTLQSESIGVVDNASKAFISTCPKVTLETEVSSTRVPTRRRVSTVLEIFEIFLFSDDLLVFCNIAVDCVRCLLRYLSAGEPDRLNVDVNSSTSPLEASNEKNIEEDGGLPPPGADSVGFEAETSCSLCKATLPLLTRCCELFGSIWTSPATVPSIDYVLRSAKRQAHLFSGGPPQLNLLPSVRSFTSHTFYERVKNLNPWFSTDRFMDPNFRSPTTVNPSLRTLRSLDDIDQPSGVLHLWFLTLEGIVMAIWDSNPSVHRLVFEEFTNLLDACIEHITGEGDIPVTILTDGMEREEVIAKNVALGPSFTVFVVNHALLPRLQAAVTSAATTGGTNDISTKPCSPFHKKGSILDDVDFETLTSNTGVMDEKQSDELLIRKLSFIVGQTVHLVCSLATRFHESGKLKSNSVVGMNLMLHQCLHMLVDCISVRNDRLSRLATSCLRHLLLSTASCLTAHQWELAIAHVEEAFRACLCPIHTLTSVHLDQAKRSLASDVGLQLANLRPIAASDKLRQLANSLFQVAVAPGESTLKGGSVACNEAIRSEKRTYAFEFWIFPLCTHEIDRPPLDV</sequence>
<feature type="domain" description="SEC7" evidence="4">
    <location>
        <begin position="449"/>
        <end position="654"/>
    </location>
</feature>
<evidence type="ECO:0000259" key="4">
    <source>
        <dbReference type="SMART" id="SM00222"/>
    </source>
</evidence>
<organism evidence="5">
    <name type="scientific">Mesocestoides corti</name>
    <name type="common">Flatworm</name>
    <dbReference type="NCBI Taxonomy" id="53468"/>
    <lineage>
        <taxon>Eukaryota</taxon>
        <taxon>Metazoa</taxon>
        <taxon>Spiralia</taxon>
        <taxon>Lophotrochozoa</taxon>
        <taxon>Platyhelminthes</taxon>
        <taxon>Cestoda</taxon>
        <taxon>Eucestoda</taxon>
        <taxon>Cyclophyllidea</taxon>
        <taxon>Mesocestoididae</taxon>
        <taxon>Mesocestoides</taxon>
    </lineage>
</organism>
<feature type="region of interest" description="Disordered" evidence="3">
    <location>
        <begin position="1298"/>
        <end position="1320"/>
    </location>
</feature>
<dbReference type="GO" id="GO:0005737">
    <property type="term" value="C:cytoplasm"/>
    <property type="evidence" value="ECO:0007669"/>
    <property type="project" value="UniProtKB-SubCell"/>
</dbReference>
<evidence type="ECO:0000313" key="5">
    <source>
        <dbReference type="WBParaSite" id="MCU_009246-RC"/>
    </source>
</evidence>
<dbReference type="WBParaSite" id="MCU_009246-RC">
    <property type="protein sequence ID" value="MCU_009246-RC"/>
    <property type="gene ID" value="MCU_009246"/>
</dbReference>
<dbReference type="PANTHER" id="PTHR10663:SF344">
    <property type="entry name" value="BREFELDIN A-INHIBITED GUANINE NUCLEOTIDE-EXCHANGE PROTEIN 3"/>
    <property type="match status" value="1"/>
</dbReference>
<evidence type="ECO:0000256" key="3">
    <source>
        <dbReference type="SAM" id="MobiDB-lite"/>
    </source>
</evidence>
<keyword evidence="2" id="KW-0963">Cytoplasm</keyword>
<feature type="compositionally biased region" description="Polar residues" evidence="3">
    <location>
        <begin position="1298"/>
        <end position="1307"/>
    </location>
</feature>
<dbReference type="InterPro" id="IPR035999">
    <property type="entry name" value="Sec7_dom_sf"/>
</dbReference>
<dbReference type="Gene3D" id="1.10.1000.11">
    <property type="entry name" value="Arf Nucleotide-binding Site Opener,domain 2"/>
    <property type="match status" value="1"/>
</dbReference>
<evidence type="ECO:0000256" key="2">
    <source>
        <dbReference type="ARBA" id="ARBA00022490"/>
    </source>
</evidence>
<dbReference type="InterPro" id="IPR000904">
    <property type="entry name" value="Sec7_dom"/>
</dbReference>
<comment type="subcellular location">
    <subcellularLocation>
        <location evidence="1">Cytoplasm</location>
    </subcellularLocation>
</comment>
<dbReference type="PANTHER" id="PTHR10663">
    <property type="entry name" value="GUANYL-NUCLEOTIDE EXCHANGE FACTOR"/>
    <property type="match status" value="1"/>
</dbReference>